<sequence length="49" mass="5671">MPLTRPSISISKKWHRQGIWQTIHTALRHQRREGVGQAKVSGFSVQDFN</sequence>
<dbReference type="KEGG" id="amr:AM1_5069"/>
<gene>
    <name evidence="1" type="ordered locus">AM1_5069</name>
</gene>
<name>B0C758_ACAM1</name>
<organism evidence="1 2">
    <name type="scientific">Acaryochloris marina (strain MBIC 11017)</name>
    <dbReference type="NCBI Taxonomy" id="329726"/>
    <lineage>
        <taxon>Bacteria</taxon>
        <taxon>Bacillati</taxon>
        <taxon>Cyanobacteriota</taxon>
        <taxon>Cyanophyceae</taxon>
        <taxon>Acaryochloridales</taxon>
        <taxon>Acaryochloridaceae</taxon>
        <taxon>Acaryochloris</taxon>
    </lineage>
</organism>
<dbReference type="AlphaFoldDB" id="B0C758"/>
<proteinExistence type="predicted"/>
<dbReference type="EMBL" id="CP000828">
    <property type="protein sequence ID" value="ABW30035.1"/>
    <property type="molecule type" value="Genomic_DNA"/>
</dbReference>
<protein>
    <submittedName>
        <fullName evidence="1">Uncharacterized protein</fullName>
    </submittedName>
</protein>
<evidence type="ECO:0000313" key="1">
    <source>
        <dbReference type="EMBL" id="ABW30035.1"/>
    </source>
</evidence>
<dbReference type="Proteomes" id="UP000000268">
    <property type="component" value="Chromosome"/>
</dbReference>
<reference evidence="1 2" key="1">
    <citation type="journal article" date="2008" name="Proc. Natl. Acad. Sci. U.S.A.">
        <title>Niche adaptation and genome expansion in the chlorophyll d-producing cyanobacterium Acaryochloris marina.</title>
        <authorList>
            <person name="Swingley W.D."/>
            <person name="Chen M."/>
            <person name="Cheung P.C."/>
            <person name="Conrad A.L."/>
            <person name="Dejesa L.C."/>
            <person name="Hao J."/>
            <person name="Honchak B.M."/>
            <person name="Karbach L.E."/>
            <person name="Kurdoglu A."/>
            <person name="Lahiri S."/>
            <person name="Mastrian S.D."/>
            <person name="Miyashita H."/>
            <person name="Page L."/>
            <person name="Ramakrishna P."/>
            <person name="Satoh S."/>
            <person name="Sattley W.M."/>
            <person name="Shimada Y."/>
            <person name="Taylor H.L."/>
            <person name="Tomo T."/>
            <person name="Tsuchiya T."/>
            <person name="Wang Z.T."/>
            <person name="Raymond J."/>
            <person name="Mimuro M."/>
            <person name="Blankenship R.E."/>
            <person name="Touchman J.W."/>
        </authorList>
    </citation>
    <scope>NUCLEOTIDE SEQUENCE [LARGE SCALE GENOMIC DNA]</scope>
    <source>
        <strain evidence="2">MBIC 11017</strain>
    </source>
</reference>
<keyword evidence="2" id="KW-1185">Reference proteome</keyword>
<evidence type="ECO:0000313" key="2">
    <source>
        <dbReference type="Proteomes" id="UP000000268"/>
    </source>
</evidence>
<dbReference type="HOGENOM" id="CLU_3131079_0_0_3"/>
<accession>B0C758</accession>